<name>A0A4Q2RHB0_9HYPH</name>
<protein>
    <submittedName>
        <fullName evidence="1">Cyclase dehydrase</fullName>
    </submittedName>
</protein>
<accession>A0A4Q2RHB0</accession>
<gene>
    <name evidence="1" type="ORF">D3272_03005</name>
</gene>
<dbReference type="AlphaFoldDB" id="A0A4Q2RHB0"/>
<dbReference type="RefSeq" id="WP_129217605.1">
    <property type="nucleotide sequence ID" value="NZ_QYBC01000002.1"/>
</dbReference>
<keyword evidence="2" id="KW-1185">Reference proteome</keyword>
<organism evidence="1 2">
    <name type="scientific">Lichenibacterium ramalinae</name>
    <dbReference type="NCBI Taxonomy" id="2316527"/>
    <lineage>
        <taxon>Bacteria</taxon>
        <taxon>Pseudomonadati</taxon>
        <taxon>Pseudomonadota</taxon>
        <taxon>Alphaproteobacteria</taxon>
        <taxon>Hyphomicrobiales</taxon>
        <taxon>Lichenihabitantaceae</taxon>
        <taxon>Lichenibacterium</taxon>
    </lineage>
</organism>
<comment type="caution">
    <text evidence="1">The sequence shown here is derived from an EMBL/GenBank/DDBJ whole genome shotgun (WGS) entry which is preliminary data.</text>
</comment>
<dbReference type="Proteomes" id="UP000289411">
    <property type="component" value="Unassembled WGS sequence"/>
</dbReference>
<sequence>MHATTLPRTALRGRSRSAHDALAKGLGWFSIGLGTLELVAARSLADGLGLHGRDGLVRAYGVREVVTGIAILASHDPEPWIWARVMGDALDLATLAVGAGRAEGSERTNVAVALAAVAGVTALDILCAQGLDAEKGGPKTAVADYRDRSGFPKGVAAARGVARDFAVPRDMRVPDAMRGDVFARRRRPVPAGA</sequence>
<reference evidence="1 2" key="1">
    <citation type="submission" date="2018-09" db="EMBL/GenBank/DDBJ databases">
        <authorList>
            <person name="Grouzdev D.S."/>
            <person name="Krutkina M.S."/>
        </authorList>
    </citation>
    <scope>NUCLEOTIDE SEQUENCE [LARGE SCALE GENOMIC DNA]</scope>
    <source>
        <strain evidence="1 2">RmlP001</strain>
    </source>
</reference>
<dbReference type="EMBL" id="QYBC01000002">
    <property type="protein sequence ID" value="RYB07062.1"/>
    <property type="molecule type" value="Genomic_DNA"/>
</dbReference>
<evidence type="ECO:0000313" key="1">
    <source>
        <dbReference type="EMBL" id="RYB07062.1"/>
    </source>
</evidence>
<proteinExistence type="predicted"/>
<evidence type="ECO:0000313" key="2">
    <source>
        <dbReference type="Proteomes" id="UP000289411"/>
    </source>
</evidence>
<reference evidence="1 2" key="2">
    <citation type="submission" date="2019-02" db="EMBL/GenBank/DDBJ databases">
        <title>'Lichenibacterium ramalinii' gen. nov. sp. nov., 'Lichenibacterium minor' gen. nov. sp. nov.</title>
        <authorList>
            <person name="Pankratov T."/>
        </authorList>
    </citation>
    <scope>NUCLEOTIDE SEQUENCE [LARGE SCALE GENOMIC DNA]</scope>
    <source>
        <strain evidence="1 2">RmlP001</strain>
    </source>
</reference>
<dbReference type="OrthoDB" id="6166765at2"/>